<organism evidence="2 3">
    <name type="scientific">Leucocoprinus leucothites</name>
    <dbReference type="NCBI Taxonomy" id="201217"/>
    <lineage>
        <taxon>Eukaryota</taxon>
        <taxon>Fungi</taxon>
        <taxon>Dikarya</taxon>
        <taxon>Basidiomycota</taxon>
        <taxon>Agaricomycotina</taxon>
        <taxon>Agaricomycetes</taxon>
        <taxon>Agaricomycetidae</taxon>
        <taxon>Agaricales</taxon>
        <taxon>Agaricineae</taxon>
        <taxon>Agaricaceae</taxon>
        <taxon>Leucocoprinus</taxon>
    </lineage>
</organism>
<evidence type="ECO:0000313" key="3">
    <source>
        <dbReference type="Proteomes" id="UP000559027"/>
    </source>
</evidence>
<protein>
    <submittedName>
        <fullName evidence="2">Uncharacterized protein</fullName>
    </submittedName>
</protein>
<gene>
    <name evidence="2" type="ORF">D9756_009790</name>
</gene>
<name>A0A8H5CVY5_9AGAR</name>
<feature type="region of interest" description="Disordered" evidence="1">
    <location>
        <begin position="1"/>
        <end position="38"/>
    </location>
</feature>
<comment type="caution">
    <text evidence="2">The sequence shown here is derived from an EMBL/GenBank/DDBJ whole genome shotgun (WGS) entry which is preliminary data.</text>
</comment>
<dbReference type="Proteomes" id="UP000559027">
    <property type="component" value="Unassembled WGS sequence"/>
</dbReference>
<evidence type="ECO:0000313" key="2">
    <source>
        <dbReference type="EMBL" id="KAF5348885.1"/>
    </source>
</evidence>
<proteinExistence type="predicted"/>
<evidence type="ECO:0000256" key="1">
    <source>
        <dbReference type="SAM" id="MobiDB-lite"/>
    </source>
</evidence>
<accession>A0A8H5CVY5</accession>
<dbReference type="AlphaFoldDB" id="A0A8H5CVY5"/>
<sequence>MDTTTDSLPHDAGATYQDLKNDIKDPLPEDRGEGAKTRVPREKLEAHWFTAFRLDFKDVILVVGQFHLPIPVEVVDNASSSHIRNCNTIHTTYPESGTPAAWAQRKFYPEAIPANNWFAKLQRSAMKPNGE</sequence>
<feature type="compositionally biased region" description="Basic and acidic residues" evidence="1">
    <location>
        <begin position="19"/>
        <end position="38"/>
    </location>
</feature>
<dbReference type="OrthoDB" id="440424at2759"/>
<reference evidence="2 3" key="1">
    <citation type="journal article" date="2020" name="ISME J.">
        <title>Uncovering the hidden diversity of litter-decomposition mechanisms in mushroom-forming fungi.</title>
        <authorList>
            <person name="Floudas D."/>
            <person name="Bentzer J."/>
            <person name="Ahren D."/>
            <person name="Johansson T."/>
            <person name="Persson P."/>
            <person name="Tunlid A."/>
        </authorList>
    </citation>
    <scope>NUCLEOTIDE SEQUENCE [LARGE SCALE GENOMIC DNA]</scope>
    <source>
        <strain evidence="2 3">CBS 146.42</strain>
    </source>
</reference>
<keyword evidence="3" id="KW-1185">Reference proteome</keyword>
<dbReference type="EMBL" id="JAACJO010000018">
    <property type="protein sequence ID" value="KAF5348885.1"/>
    <property type="molecule type" value="Genomic_DNA"/>
</dbReference>